<organism evidence="3 7">
    <name type="scientific">Rotaria sordida</name>
    <dbReference type="NCBI Taxonomy" id="392033"/>
    <lineage>
        <taxon>Eukaryota</taxon>
        <taxon>Metazoa</taxon>
        <taxon>Spiralia</taxon>
        <taxon>Gnathifera</taxon>
        <taxon>Rotifera</taxon>
        <taxon>Eurotatoria</taxon>
        <taxon>Bdelloidea</taxon>
        <taxon>Philodinida</taxon>
        <taxon>Philodinidae</taxon>
        <taxon>Rotaria</taxon>
    </lineage>
</organism>
<dbReference type="AlphaFoldDB" id="A0A815L1F7"/>
<dbReference type="Proteomes" id="UP000663864">
    <property type="component" value="Unassembled WGS sequence"/>
</dbReference>
<dbReference type="Proteomes" id="UP000663889">
    <property type="component" value="Unassembled WGS sequence"/>
</dbReference>
<evidence type="ECO:0000313" key="3">
    <source>
        <dbReference type="EMBL" id="CAF1401405.1"/>
    </source>
</evidence>
<sequence length="206" mass="22791">MASTKVNQMKKVVKIKSVAKKNNGTTKENTSVDQSVKSMSVDSVNNIDSVEVDTVSINESSICSSSGLQLKPSTRLSINSNEDENDEFCKMFMSNTAKFKNNTNYSSTPLRISRNSDRNVHATIHSHSPYSLKDAAHSQLSHSAIDYCSKIPDQNMKSIQTPTNRNVVGALRQSETSSSIRSSSSVQTKSNSMVILETFPEYRELR</sequence>
<dbReference type="EMBL" id="CAJOAX010004956">
    <property type="protein sequence ID" value="CAF3928937.1"/>
    <property type="molecule type" value="Genomic_DNA"/>
</dbReference>
<protein>
    <submittedName>
        <fullName evidence="3">Uncharacterized protein</fullName>
    </submittedName>
</protein>
<reference evidence="3" key="1">
    <citation type="submission" date="2021-02" db="EMBL/GenBank/DDBJ databases">
        <authorList>
            <person name="Nowell W R."/>
        </authorList>
    </citation>
    <scope>NUCLEOTIDE SEQUENCE</scope>
</reference>
<dbReference type="EMBL" id="CAJOBD010004619">
    <property type="protein sequence ID" value="CAF4001839.1"/>
    <property type="molecule type" value="Genomic_DNA"/>
</dbReference>
<dbReference type="EMBL" id="CAJNOO010003620">
    <property type="protein sequence ID" value="CAF1347356.1"/>
    <property type="molecule type" value="Genomic_DNA"/>
</dbReference>
<evidence type="ECO:0000313" key="2">
    <source>
        <dbReference type="EMBL" id="CAF1380935.1"/>
    </source>
</evidence>
<evidence type="ECO:0000313" key="5">
    <source>
        <dbReference type="EMBL" id="CAF3968329.1"/>
    </source>
</evidence>
<gene>
    <name evidence="5" type="ORF">FNK824_LOCUS24186</name>
    <name evidence="6" type="ORF">JBS370_LOCUS26321</name>
    <name evidence="4" type="ORF">OTI717_LOCUS25237</name>
    <name evidence="1" type="ORF">RFH988_LOCUS32114</name>
    <name evidence="3" type="ORF">SEV965_LOCUS31462</name>
    <name evidence="2" type="ORF">ZHD862_LOCUS32112</name>
</gene>
<evidence type="ECO:0000313" key="6">
    <source>
        <dbReference type="EMBL" id="CAF4001839.1"/>
    </source>
</evidence>
<proteinExistence type="predicted"/>
<dbReference type="Proteomes" id="UP000663874">
    <property type="component" value="Unassembled WGS sequence"/>
</dbReference>
<dbReference type="Proteomes" id="UP000663836">
    <property type="component" value="Unassembled WGS sequence"/>
</dbReference>
<dbReference type="Proteomes" id="UP000663823">
    <property type="component" value="Unassembled WGS sequence"/>
</dbReference>
<comment type="caution">
    <text evidence="3">The sequence shown here is derived from an EMBL/GenBank/DDBJ whole genome shotgun (WGS) entry which is preliminary data.</text>
</comment>
<evidence type="ECO:0000313" key="4">
    <source>
        <dbReference type="EMBL" id="CAF3928937.1"/>
    </source>
</evidence>
<dbReference type="EMBL" id="CAJNOT010003388">
    <property type="protein sequence ID" value="CAF1380935.1"/>
    <property type="molecule type" value="Genomic_DNA"/>
</dbReference>
<name>A0A815L1F7_9BILA</name>
<accession>A0A815L1F7</accession>
<dbReference type="Proteomes" id="UP000663882">
    <property type="component" value="Unassembled WGS sequence"/>
</dbReference>
<evidence type="ECO:0000313" key="7">
    <source>
        <dbReference type="Proteomes" id="UP000663889"/>
    </source>
</evidence>
<evidence type="ECO:0000313" key="1">
    <source>
        <dbReference type="EMBL" id="CAF1347356.1"/>
    </source>
</evidence>
<dbReference type="EMBL" id="CAJOBE010005314">
    <property type="protein sequence ID" value="CAF3968329.1"/>
    <property type="molecule type" value="Genomic_DNA"/>
</dbReference>
<dbReference type="EMBL" id="CAJNOU010003637">
    <property type="protein sequence ID" value="CAF1401405.1"/>
    <property type="molecule type" value="Genomic_DNA"/>
</dbReference>